<evidence type="ECO:0000256" key="3">
    <source>
        <dbReference type="ARBA" id="ARBA00022448"/>
    </source>
</evidence>
<keyword evidence="5" id="KW-0999">Mitochondrion inner membrane</keyword>
<dbReference type="Proteomes" id="UP001174694">
    <property type="component" value="Unassembled WGS sequence"/>
</dbReference>
<evidence type="ECO:0000256" key="6">
    <source>
        <dbReference type="ARBA" id="ARBA00022982"/>
    </source>
</evidence>
<protein>
    <submittedName>
        <fullName evidence="9">Nadh-ubiquinone oxidoreductase kDa subunit</fullName>
    </submittedName>
</protein>
<organism evidence="9 10">
    <name type="scientific">Pleurostoma richardsiae</name>
    <dbReference type="NCBI Taxonomy" id="41990"/>
    <lineage>
        <taxon>Eukaryota</taxon>
        <taxon>Fungi</taxon>
        <taxon>Dikarya</taxon>
        <taxon>Ascomycota</taxon>
        <taxon>Pezizomycotina</taxon>
        <taxon>Sordariomycetes</taxon>
        <taxon>Sordariomycetidae</taxon>
        <taxon>Calosphaeriales</taxon>
        <taxon>Pleurostomataceae</taxon>
        <taxon>Pleurostoma</taxon>
    </lineage>
</organism>
<dbReference type="PANTHER" id="PTHR12653">
    <property type="entry name" value="NADH-UBIQUINONE OXIDOREDUCTASE 13 KD-B SUBUNIT"/>
    <property type="match status" value="1"/>
</dbReference>
<dbReference type="PANTHER" id="PTHR12653:SF0">
    <property type="entry name" value="NADH DEHYDROGENASE [UBIQUINONE] 1 ALPHA SUBCOMPLEX SUBUNIT 5"/>
    <property type="match status" value="1"/>
</dbReference>
<keyword evidence="4" id="KW-0679">Respiratory chain</keyword>
<keyword evidence="3" id="KW-0813">Transport</keyword>
<comment type="subcellular location">
    <subcellularLocation>
        <location evidence="1">Mitochondrion inner membrane</location>
        <topology evidence="1">Peripheral membrane protein</topology>
        <orientation evidence="1">Matrix side</orientation>
    </subcellularLocation>
</comment>
<name>A0AA38RGD1_9PEZI</name>
<evidence type="ECO:0000256" key="2">
    <source>
        <dbReference type="ARBA" id="ARBA00010261"/>
    </source>
</evidence>
<evidence type="ECO:0000256" key="7">
    <source>
        <dbReference type="ARBA" id="ARBA00023128"/>
    </source>
</evidence>
<proteinExistence type="inferred from homology"/>
<dbReference type="InterPro" id="IPR006806">
    <property type="entry name" value="NDUFA5"/>
</dbReference>
<evidence type="ECO:0000313" key="10">
    <source>
        <dbReference type="Proteomes" id="UP001174694"/>
    </source>
</evidence>
<sequence>MRGTFRLLAAVKPARYLEAGVPTGLTGVYTHSSPRPTLMFLYSSILEKLSAVPESSVYRQSVEALTKHRMGLIEATKPPGYEEWLAKAKKILSENPEHFNIVSAGRVDGARVARVERNGQAFLIQKVAVDKDMRYEEWDGEIDEGSELEGIRTEEERKDQILLAKRKSIEETQKVTWDSEPPLTADQIEELEAKIGAGLIEEVIEVAEGELRLVDTMVEAKVWESLEEKPAEGQWSYFERKA</sequence>
<comment type="similarity">
    <text evidence="2">Belongs to the complex I NDUFA5 subunit family.</text>
</comment>
<comment type="caution">
    <text evidence="9">The sequence shown here is derived from an EMBL/GenBank/DDBJ whole genome shotgun (WGS) entry which is preliminary data.</text>
</comment>
<dbReference type="Pfam" id="PF04716">
    <property type="entry name" value="ETC_C1_NDUFA5"/>
    <property type="match status" value="1"/>
</dbReference>
<keyword evidence="6" id="KW-0249">Electron transport</keyword>
<keyword evidence="10" id="KW-1185">Reference proteome</keyword>
<dbReference type="AlphaFoldDB" id="A0AA38RGD1"/>
<evidence type="ECO:0000256" key="1">
    <source>
        <dbReference type="ARBA" id="ARBA00004443"/>
    </source>
</evidence>
<accession>A0AA38RGD1</accession>
<evidence type="ECO:0000313" key="9">
    <source>
        <dbReference type="EMBL" id="KAJ9131175.1"/>
    </source>
</evidence>
<evidence type="ECO:0000256" key="5">
    <source>
        <dbReference type="ARBA" id="ARBA00022792"/>
    </source>
</evidence>
<dbReference type="GO" id="GO:0005743">
    <property type="term" value="C:mitochondrial inner membrane"/>
    <property type="evidence" value="ECO:0007669"/>
    <property type="project" value="UniProtKB-SubCell"/>
</dbReference>
<evidence type="ECO:0000256" key="4">
    <source>
        <dbReference type="ARBA" id="ARBA00022660"/>
    </source>
</evidence>
<keyword evidence="7" id="KW-0496">Mitochondrion</keyword>
<dbReference type="EMBL" id="JANBVO010000071">
    <property type="protein sequence ID" value="KAJ9131175.1"/>
    <property type="molecule type" value="Genomic_DNA"/>
</dbReference>
<reference evidence="9" key="1">
    <citation type="submission" date="2022-07" db="EMBL/GenBank/DDBJ databases">
        <title>Fungi with potential for degradation of polypropylene.</title>
        <authorList>
            <person name="Gostincar C."/>
        </authorList>
    </citation>
    <scope>NUCLEOTIDE SEQUENCE</scope>
    <source>
        <strain evidence="9">EXF-13308</strain>
    </source>
</reference>
<gene>
    <name evidence="9" type="ORF">NKR23_g11830</name>
</gene>
<keyword evidence="8" id="KW-0472">Membrane</keyword>
<evidence type="ECO:0000256" key="8">
    <source>
        <dbReference type="ARBA" id="ARBA00023136"/>
    </source>
</evidence>
<dbReference type="GO" id="GO:0022904">
    <property type="term" value="P:respiratory electron transport chain"/>
    <property type="evidence" value="ECO:0007669"/>
    <property type="project" value="InterPro"/>
</dbReference>